<feature type="non-terminal residue" evidence="1">
    <location>
        <position position="1"/>
    </location>
</feature>
<name>A4Q907_LEIBR</name>
<protein>
    <submittedName>
        <fullName evidence="1">Serine/threonine protein kinase-like protein</fullName>
    </submittedName>
</protein>
<accession>A4Q907</accession>
<feature type="non-terminal residue" evidence="1">
    <location>
        <position position="77"/>
    </location>
</feature>
<dbReference type="AlphaFoldDB" id="A4Q907"/>
<evidence type="ECO:0000313" key="1">
    <source>
        <dbReference type="EMBL" id="CAM06597.1"/>
    </source>
</evidence>
<proteinExistence type="evidence at transcript level"/>
<keyword evidence="1" id="KW-0808">Transferase</keyword>
<reference evidence="1" key="1">
    <citation type="submission" date="2006-12" db="EMBL/GenBank/DDBJ databases">
        <title>Differential gene expression during the life cycle of Leishmania (Viannia) braziliensis.</title>
        <authorList>
            <person name="Gamboa D.B."/>
            <person name="Van Eys G."/>
            <person name="Arevalo J."/>
            <person name="Dujardin J.C."/>
        </authorList>
    </citation>
    <scope>NUCLEOTIDE SEQUENCE</scope>
    <source>
        <strain evidence="1">MOM/PE/91/LC2043</strain>
    </source>
</reference>
<keyword evidence="1" id="KW-0723">Serine/threonine-protein kinase</keyword>
<keyword evidence="1" id="KW-0418">Kinase</keyword>
<organism evidence="1">
    <name type="scientific">Leishmania braziliensis</name>
    <dbReference type="NCBI Taxonomy" id="5660"/>
    <lineage>
        <taxon>Eukaryota</taxon>
        <taxon>Discoba</taxon>
        <taxon>Euglenozoa</taxon>
        <taxon>Kinetoplastea</taxon>
        <taxon>Metakinetoplastina</taxon>
        <taxon>Trypanosomatida</taxon>
        <taxon>Trypanosomatidae</taxon>
        <taxon>Leishmaniinae</taxon>
        <taxon>Leishmania</taxon>
        <taxon>Leishmania braziliensis species complex</taxon>
    </lineage>
</organism>
<dbReference type="GO" id="GO:0004674">
    <property type="term" value="F:protein serine/threonine kinase activity"/>
    <property type="evidence" value="ECO:0007669"/>
    <property type="project" value="UniProtKB-KW"/>
</dbReference>
<dbReference type="EMBL" id="AM420311">
    <property type="protein sequence ID" value="CAM06597.1"/>
    <property type="molecule type" value="mRNA"/>
</dbReference>
<sequence>HSNFIHRDVKGDNVRSHQRRRCSEVLVFGCSRRTMLILNAFGAIHSNGSSCSRAATCTPATDSRFTTIVEYQWFDTT</sequence>